<dbReference type="PANTHER" id="PTHR43235:SF1">
    <property type="entry name" value="GLUTAMINE AMIDOTRANSFERASE PB2B2.05-RELATED"/>
    <property type="match status" value="1"/>
</dbReference>
<comment type="caution">
    <text evidence="1">The sequence shown here is derived from an EMBL/GenBank/DDBJ whole genome shotgun (WGS) entry which is preliminary data.</text>
</comment>
<dbReference type="SUPFAM" id="SSF52317">
    <property type="entry name" value="Class I glutamine amidotransferase-like"/>
    <property type="match status" value="1"/>
</dbReference>
<accession>A0A3B0ARG0</accession>
<sequence length="266" mass="29735">MKSAERLPRIGVVGYYISEEEAVGGHIRGIPRQAFSLFSYDMIQAVFRSGATPIPMPVVDKDKIGQQLDTIDGLVFSGGEDVDPRLYGEQLQPSAHRIDPVRDQYEMELMALALERNIPILCICRGMQLLNVFCGGTLHADIDELSDNMLNHWETKEPWRSVHPVQMRSDHFASAVLGGVEIGVNSIHHQSVKRLGEGLEVVGHSEDNIVEAIAMKDRSNVLAVQWHPEMIARRDDAGLRPFQWLNKLAVSSADDKPKIPVKETHE</sequence>
<reference evidence="1 2" key="1">
    <citation type="journal article" date="2007" name="Int. J. Syst. Evol. Microbiol.">
        <title>Paenibacillus ginsengarvi sp. nov., isolated from soil from ginseng cultivation.</title>
        <authorList>
            <person name="Yoon M.H."/>
            <person name="Ten L.N."/>
            <person name="Im W.T."/>
        </authorList>
    </citation>
    <scope>NUCLEOTIDE SEQUENCE [LARGE SCALE GENOMIC DNA]</scope>
    <source>
        <strain evidence="1 2">KCTC 13059</strain>
    </source>
</reference>
<dbReference type="GO" id="GO:0005829">
    <property type="term" value="C:cytosol"/>
    <property type="evidence" value="ECO:0007669"/>
    <property type="project" value="TreeGrafter"/>
</dbReference>
<dbReference type="OrthoDB" id="9813383at2"/>
<dbReference type="PROSITE" id="PS51273">
    <property type="entry name" value="GATASE_TYPE_1"/>
    <property type="match status" value="1"/>
</dbReference>
<dbReference type="InterPro" id="IPR011697">
    <property type="entry name" value="Peptidase_C26"/>
</dbReference>
<dbReference type="AlphaFoldDB" id="A0A3B0ARG0"/>
<dbReference type="InterPro" id="IPR029062">
    <property type="entry name" value="Class_I_gatase-like"/>
</dbReference>
<dbReference type="GO" id="GO:0006598">
    <property type="term" value="P:polyamine catabolic process"/>
    <property type="evidence" value="ECO:0007669"/>
    <property type="project" value="TreeGrafter"/>
</dbReference>
<dbReference type="CDD" id="cd01745">
    <property type="entry name" value="GATase1_2"/>
    <property type="match status" value="1"/>
</dbReference>
<dbReference type="PANTHER" id="PTHR43235">
    <property type="entry name" value="GLUTAMINE AMIDOTRANSFERASE PB2B2.05-RELATED"/>
    <property type="match status" value="1"/>
</dbReference>
<dbReference type="EMBL" id="RBAH01000046">
    <property type="protein sequence ID" value="RKN62991.1"/>
    <property type="molecule type" value="Genomic_DNA"/>
</dbReference>
<name>A0A3B0ARG0_9BACL</name>
<dbReference type="Proteomes" id="UP000282311">
    <property type="component" value="Unassembled WGS sequence"/>
</dbReference>
<dbReference type="Pfam" id="PF07722">
    <property type="entry name" value="Peptidase_C26"/>
    <property type="match status" value="1"/>
</dbReference>
<dbReference type="RefSeq" id="WP_120751818.1">
    <property type="nucleotide sequence ID" value="NZ_RBAH01000046.1"/>
</dbReference>
<gene>
    <name evidence="1" type="ORF">D7M11_34510</name>
</gene>
<dbReference type="Gene3D" id="3.40.50.880">
    <property type="match status" value="1"/>
</dbReference>
<dbReference type="GO" id="GO:0033969">
    <property type="term" value="F:gamma-glutamyl-gamma-aminobutyrate hydrolase activity"/>
    <property type="evidence" value="ECO:0007669"/>
    <property type="project" value="TreeGrafter"/>
</dbReference>
<dbReference type="InterPro" id="IPR044668">
    <property type="entry name" value="PuuD-like"/>
</dbReference>
<evidence type="ECO:0000313" key="2">
    <source>
        <dbReference type="Proteomes" id="UP000282311"/>
    </source>
</evidence>
<protein>
    <submittedName>
        <fullName evidence="1">Gamma-glutamyl-gamma-aminobutyrate hydrolase family protein</fullName>
    </submittedName>
</protein>
<keyword evidence="2" id="KW-1185">Reference proteome</keyword>
<organism evidence="1 2">
    <name type="scientific">Paenibacillus ginsengarvi</name>
    <dbReference type="NCBI Taxonomy" id="400777"/>
    <lineage>
        <taxon>Bacteria</taxon>
        <taxon>Bacillati</taxon>
        <taxon>Bacillota</taxon>
        <taxon>Bacilli</taxon>
        <taxon>Bacillales</taxon>
        <taxon>Paenibacillaceae</taxon>
        <taxon>Paenibacillus</taxon>
    </lineage>
</organism>
<proteinExistence type="predicted"/>
<evidence type="ECO:0000313" key="1">
    <source>
        <dbReference type="EMBL" id="RKN62991.1"/>
    </source>
</evidence>
<keyword evidence="1" id="KW-0378">Hydrolase</keyword>